<dbReference type="PANTHER" id="PTHR34472:SF1">
    <property type="entry name" value="SULFUR CARRIER PROTEIN THIS"/>
    <property type="match status" value="1"/>
</dbReference>
<dbReference type="OrthoDB" id="9800283at2"/>
<dbReference type="RefSeq" id="WP_134085190.1">
    <property type="nucleotide sequence ID" value="NZ_SOQX01000009.1"/>
</dbReference>
<organism evidence="1 2">
    <name type="scientific">Thiohalophilus thiocyanatoxydans</name>
    <dbReference type="NCBI Taxonomy" id="381308"/>
    <lineage>
        <taxon>Bacteria</taxon>
        <taxon>Pseudomonadati</taxon>
        <taxon>Pseudomonadota</taxon>
        <taxon>Gammaproteobacteria</taxon>
        <taxon>Thiohalomonadales</taxon>
        <taxon>Thiohalophilaceae</taxon>
        <taxon>Thiohalophilus</taxon>
    </lineage>
</organism>
<dbReference type="Gene3D" id="3.10.20.30">
    <property type="match status" value="1"/>
</dbReference>
<name>A0A4V3H3F9_9GAMM</name>
<evidence type="ECO:0000313" key="1">
    <source>
        <dbReference type="EMBL" id="TDX98163.1"/>
    </source>
</evidence>
<dbReference type="AlphaFoldDB" id="A0A4V3H3F9"/>
<dbReference type="Pfam" id="PF02597">
    <property type="entry name" value="ThiS"/>
    <property type="match status" value="1"/>
</dbReference>
<protein>
    <submittedName>
        <fullName evidence="1">Sulfur carrier protein ThiS</fullName>
    </submittedName>
</protein>
<dbReference type="CDD" id="cd00565">
    <property type="entry name" value="Ubl_ThiS"/>
    <property type="match status" value="1"/>
</dbReference>
<dbReference type="Proteomes" id="UP000294914">
    <property type="component" value="Unassembled WGS sequence"/>
</dbReference>
<dbReference type="InterPro" id="IPR010035">
    <property type="entry name" value="Thi_S"/>
</dbReference>
<dbReference type="PANTHER" id="PTHR34472">
    <property type="entry name" value="SULFUR CARRIER PROTEIN THIS"/>
    <property type="match status" value="1"/>
</dbReference>
<sequence length="66" mass="7115">MQIIVNGEQKQIEPGLTAAALVEQMGLGGRRIAMEVNQEILPRSRYGEHAFTDGDRVEIVHAVGGG</sequence>
<gene>
    <name evidence="1" type="ORF">EDC23_2647</name>
</gene>
<dbReference type="SUPFAM" id="SSF54285">
    <property type="entry name" value="MoaD/ThiS"/>
    <property type="match status" value="1"/>
</dbReference>
<dbReference type="InterPro" id="IPR003749">
    <property type="entry name" value="ThiS/MoaD-like"/>
</dbReference>
<accession>A0A4V3H3F9</accession>
<proteinExistence type="predicted"/>
<evidence type="ECO:0000313" key="2">
    <source>
        <dbReference type="Proteomes" id="UP000294914"/>
    </source>
</evidence>
<dbReference type="EMBL" id="SOQX01000009">
    <property type="protein sequence ID" value="TDX98163.1"/>
    <property type="molecule type" value="Genomic_DNA"/>
</dbReference>
<reference evidence="1 2" key="1">
    <citation type="submission" date="2019-03" db="EMBL/GenBank/DDBJ databases">
        <title>Genomic Encyclopedia of Type Strains, Phase IV (KMG-IV): sequencing the most valuable type-strain genomes for metagenomic binning, comparative biology and taxonomic classification.</title>
        <authorList>
            <person name="Goeker M."/>
        </authorList>
    </citation>
    <scope>NUCLEOTIDE SEQUENCE [LARGE SCALE GENOMIC DNA]</scope>
    <source>
        <strain evidence="1 2">DSM 16326</strain>
    </source>
</reference>
<comment type="caution">
    <text evidence="1">The sequence shown here is derived from an EMBL/GenBank/DDBJ whole genome shotgun (WGS) entry which is preliminary data.</text>
</comment>
<keyword evidence="2" id="KW-1185">Reference proteome</keyword>
<dbReference type="InterPro" id="IPR012675">
    <property type="entry name" value="Beta-grasp_dom_sf"/>
</dbReference>
<dbReference type="NCBIfam" id="TIGR01683">
    <property type="entry name" value="thiS"/>
    <property type="match status" value="1"/>
</dbReference>
<dbReference type="InterPro" id="IPR016155">
    <property type="entry name" value="Mopterin_synth/thiamin_S_b"/>
</dbReference>